<evidence type="ECO:0000256" key="4">
    <source>
        <dbReference type="ARBA" id="ARBA00023143"/>
    </source>
</evidence>
<evidence type="ECO:0000313" key="6">
    <source>
        <dbReference type="EMBL" id="TSJ78630.1"/>
    </source>
</evidence>
<keyword evidence="4 5" id="KW-0975">Bacterial flagellum</keyword>
<comment type="caution">
    <text evidence="6">The sequence shown here is derived from an EMBL/GenBank/DDBJ whole genome shotgun (WGS) entry which is preliminary data.</text>
</comment>
<evidence type="ECO:0000256" key="1">
    <source>
        <dbReference type="ARBA" id="ARBA00002591"/>
    </source>
</evidence>
<dbReference type="Proteomes" id="UP000315648">
    <property type="component" value="Unassembled WGS sequence"/>
</dbReference>
<keyword evidence="6" id="KW-0966">Cell projection</keyword>
<comment type="subcellular location">
    <subcellularLocation>
        <location evidence="2 5">Bacterial flagellum basal body</location>
    </subcellularLocation>
</comment>
<comment type="subunit">
    <text evidence="5">The basal body constitutes a major portion of the flagellar organelle and consists of four rings (L,P,S, and M) mounted on a central rod.</text>
</comment>
<keyword evidence="3 5" id="KW-0732">Signal</keyword>
<dbReference type="AlphaFoldDB" id="A0A556QPR3"/>
<dbReference type="HAMAP" id="MF_00416">
    <property type="entry name" value="FlgI"/>
    <property type="match status" value="1"/>
</dbReference>
<gene>
    <name evidence="5" type="primary">flgI</name>
    <name evidence="6" type="ORF">FPL22_04820</name>
</gene>
<dbReference type="RefSeq" id="WP_144228971.1">
    <property type="nucleotide sequence ID" value="NZ_CBCRVV010000002.1"/>
</dbReference>
<name>A0A556QPR3_9BACT</name>
<sequence length="366" mass="37514" precursor="true">MIFRFLISLGLAGSFATSVSASRVKDLSHVDGSRDNQLVGYGIVVGLAGDGDSNAVTTLRSVANILQRSGLTVDSSQIKAKNAAAVMITADIAAFLKPGSRIDVTVASMGDAKSLQGGVLLQTPLLGADGRVYAVSQGPIAIGGFLGGAGGAGGATVQKNHPTVGVISNGAIVEREIPAVFVRDGMLTFQLHNPDFTSAARMADAINVVYPGAAGARDAASIDVKLPATYAGREVAFLSDVGAIEVVPDLQARIIINERTGTIVATSSVRLSQVAISHGALTITVSSNLGVSQPNSFNNSGQTVVLPSTQTDVKESKGGFSVINETPSIDRLASALNALGVSTREMMAIFQTLKRAGALQAELVIN</sequence>
<dbReference type="GO" id="GO:0005198">
    <property type="term" value="F:structural molecule activity"/>
    <property type="evidence" value="ECO:0007669"/>
    <property type="project" value="InterPro"/>
</dbReference>
<evidence type="ECO:0000256" key="5">
    <source>
        <dbReference type="HAMAP-Rule" id="MF_00416"/>
    </source>
</evidence>
<dbReference type="InterPro" id="IPR001782">
    <property type="entry name" value="Flag_FlgI"/>
</dbReference>
<evidence type="ECO:0000313" key="7">
    <source>
        <dbReference type="Proteomes" id="UP000315648"/>
    </source>
</evidence>
<dbReference type="NCBIfam" id="NF003676">
    <property type="entry name" value="PRK05303.1"/>
    <property type="match status" value="1"/>
</dbReference>
<evidence type="ECO:0000256" key="2">
    <source>
        <dbReference type="ARBA" id="ARBA00004117"/>
    </source>
</evidence>
<organism evidence="6 7">
    <name type="scientific">Rariglobus hedericola</name>
    <dbReference type="NCBI Taxonomy" id="2597822"/>
    <lineage>
        <taxon>Bacteria</taxon>
        <taxon>Pseudomonadati</taxon>
        <taxon>Verrucomicrobiota</taxon>
        <taxon>Opitutia</taxon>
        <taxon>Opitutales</taxon>
        <taxon>Opitutaceae</taxon>
        <taxon>Rariglobus</taxon>
    </lineage>
</organism>
<feature type="chain" id="PRO_5022276616" description="Flagellar P-ring protein" evidence="5">
    <location>
        <begin position="22"/>
        <end position="366"/>
    </location>
</feature>
<dbReference type="PRINTS" id="PR01010">
    <property type="entry name" value="FLGPRINGFLGI"/>
</dbReference>
<dbReference type="EMBL" id="VMBG01000001">
    <property type="protein sequence ID" value="TSJ78630.1"/>
    <property type="molecule type" value="Genomic_DNA"/>
</dbReference>
<keyword evidence="6" id="KW-0282">Flagellum</keyword>
<accession>A0A556QPR3</accession>
<proteinExistence type="inferred from homology"/>
<comment type="function">
    <text evidence="1 5">Assembles around the rod to form the L-ring and probably protects the motor/basal body from shearing forces during rotation.</text>
</comment>
<dbReference type="PANTHER" id="PTHR30381:SF0">
    <property type="entry name" value="FLAGELLAR P-RING PROTEIN"/>
    <property type="match status" value="1"/>
</dbReference>
<reference evidence="6 7" key="1">
    <citation type="submission" date="2019-07" db="EMBL/GenBank/DDBJ databases">
        <title>Description of 53C-WASEF.</title>
        <authorList>
            <person name="Pitt A."/>
            <person name="Hahn M.W."/>
        </authorList>
    </citation>
    <scope>NUCLEOTIDE SEQUENCE [LARGE SCALE GENOMIC DNA]</scope>
    <source>
        <strain evidence="6 7">53C-WASEF</strain>
    </source>
</reference>
<dbReference type="GO" id="GO:0071973">
    <property type="term" value="P:bacterial-type flagellum-dependent cell motility"/>
    <property type="evidence" value="ECO:0007669"/>
    <property type="project" value="InterPro"/>
</dbReference>
<dbReference type="Pfam" id="PF02119">
    <property type="entry name" value="FlgI"/>
    <property type="match status" value="1"/>
</dbReference>
<dbReference type="PANTHER" id="PTHR30381">
    <property type="entry name" value="FLAGELLAR P-RING PERIPLASMIC PROTEIN FLGI"/>
    <property type="match status" value="1"/>
</dbReference>
<keyword evidence="6" id="KW-0969">Cilium</keyword>
<feature type="signal peptide" evidence="5">
    <location>
        <begin position="1"/>
        <end position="21"/>
    </location>
</feature>
<protein>
    <recommendedName>
        <fullName evidence="5">Flagellar P-ring protein</fullName>
    </recommendedName>
    <alternativeName>
        <fullName evidence="5">Basal body P-ring protein</fullName>
    </alternativeName>
</protein>
<comment type="similarity">
    <text evidence="5">Belongs to the FlgI family.</text>
</comment>
<evidence type="ECO:0000256" key="3">
    <source>
        <dbReference type="ARBA" id="ARBA00022729"/>
    </source>
</evidence>
<keyword evidence="7" id="KW-1185">Reference proteome</keyword>
<dbReference type="GO" id="GO:0030288">
    <property type="term" value="C:outer membrane-bounded periplasmic space"/>
    <property type="evidence" value="ECO:0007669"/>
    <property type="project" value="InterPro"/>
</dbReference>
<dbReference type="OrthoDB" id="9786431at2"/>
<dbReference type="GO" id="GO:0009428">
    <property type="term" value="C:bacterial-type flagellum basal body, distal rod, P ring"/>
    <property type="evidence" value="ECO:0007669"/>
    <property type="project" value="InterPro"/>
</dbReference>